<reference evidence="3" key="3">
    <citation type="submission" date="2020-12" db="UniProtKB">
        <authorList>
            <consortium name="EnsemblPlants"/>
        </authorList>
    </citation>
    <scope>IDENTIFICATION</scope>
</reference>
<organism evidence="2">
    <name type="scientific">Physcomitrium patens</name>
    <name type="common">Spreading-leaved earth moss</name>
    <name type="synonym">Physcomitrella patens</name>
    <dbReference type="NCBI Taxonomy" id="3218"/>
    <lineage>
        <taxon>Eukaryota</taxon>
        <taxon>Viridiplantae</taxon>
        <taxon>Streptophyta</taxon>
        <taxon>Embryophyta</taxon>
        <taxon>Bryophyta</taxon>
        <taxon>Bryophytina</taxon>
        <taxon>Bryopsida</taxon>
        <taxon>Funariidae</taxon>
        <taxon>Funariales</taxon>
        <taxon>Funariaceae</taxon>
        <taxon>Physcomitrium</taxon>
    </lineage>
</organism>
<keyword evidence="1" id="KW-1133">Transmembrane helix</keyword>
<sequence>MNMPPPQISSPPSHSHVRRSTPRIQFDAVFSPLDPAGIRRGNFNFLRGNVEEIYCRFRGLKFLVLVRWLSFPLGGNAFIAQFPVTKLRRSHSGNDVNSRCLIAVRLYRMRGLSFKGFWILTGMATFLIITEL</sequence>
<dbReference type="Gramene" id="Pp3c12_6090V3.2">
    <property type="protein sequence ID" value="Pp3c12_6090V3.2"/>
    <property type="gene ID" value="Pp3c12_6090"/>
</dbReference>
<dbReference type="Gramene" id="Pp3c12_6090V3.1">
    <property type="protein sequence ID" value="Pp3c12_6090V3.1"/>
    <property type="gene ID" value="Pp3c12_6090"/>
</dbReference>
<dbReference type="PaxDb" id="3218-PP1S56_92V6.1"/>
<reference evidence="2 4" key="2">
    <citation type="journal article" date="2018" name="Plant J.">
        <title>The Physcomitrella patens chromosome-scale assembly reveals moss genome structure and evolution.</title>
        <authorList>
            <person name="Lang D."/>
            <person name="Ullrich K.K."/>
            <person name="Murat F."/>
            <person name="Fuchs J."/>
            <person name="Jenkins J."/>
            <person name="Haas F.B."/>
            <person name="Piednoel M."/>
            <person name="Gundlach H."/>
            <person name="Van Bel M."/>
            <person name="Meyberg R."/>
            <person name="Vives C."/>
            <person name="Morata J."/>
            <person name="Symeonidi A."/>
            <person name="Hiss M."/>
            <person name="Muchero W."/>
            <person name="Kamisugi Y."/>
            <person name="Saleh O."/>
            <person name="Blanc G."/>
            <person name="Decker E.L."/>
            <person name="van Gessel N."/>
            <person name="Grimwood J."/>
            <person name="Hayes R.D."/>
            <person name="Graham S.W."/>
            <person name="Gunter L.E."/>
            <person name="McDaniel S.F."/>
            <person name="Hoernstein S.N.W."/>
            <person name="Larsson A."/>
            <person name="Li F.W."/>
            <person name="Perroud P.F."/>
            <person name="Phillips J."/>
            <person name="Ranjan P."/>
            <person name="Rokshar D.S."/>
            <person name="Rothfels C.J."/>
            <person name="Schneider L."/>
            <person name="Shu S."/>
            <person name="Stevenson D.W."/>
            <person name="Thummler F."/>
            <person name="Tillich M."/>
            <person name="Villarreal Aguilar J.C."/>
            <person name="Widiez T."/>
            <person name="Wong G.K."/>
            <person name="Wymore A."/>
            <person name="Zhang Y."/>
            <person name="Zimmer A.D."/>
            <person name="Quatrano R.S."/>
            <person name="Mayer K.F.X."/>
            <person name="Goodstein D."/>
            <person name="Casacuberta J.M."/>
            <person name="Vandepoele K."/>
            <person name="Reski R."/>
            <person name="Cuming A.C."/>
            <person name="Tuskan G.A."/>
            <person name="Maumus F."/>
            <person name="Salse J."/>
            <person name="Schmutz J."/>
            <person name="Rensing S.A."/>
        </authorList>
    </citation>
    <scope>NUCLEOTIDE SEQUENCE [LARGE SCALE GENOMIC DNA]</scope>
    <source>
        <strain evidence="3 4">cv. Gransden 2004</strain>
    </source>
</reference>
<evidence type="ECO:0000313" key="3">
    <source>
        <dbReference type="EnsemblPlants" id="Pp3c12_6090V3.1"/>
    </source>
</evidence>
<dbReference type="Proteomes" id="UP000006727">
    <property type="component" value="Chromosome 12"/>
</dbReference>
<proteinExistence type="predicted"/>
<keyword evidence="4" id="KW-1185">Reference proteome</keyword>
<protein>
    <submittedName>
        <fullName evidence="2 3">Uncharacterized protein</fullName>
    </submittedName>
</protein>
<keyword evidence="1" id="KW-0812">Transmembrane</keyword>
<dbReference type="AlphaFoldDB" id="A0A2K1JPN3"/>
<dbReference type="EnsemblPlants" id="Pp3c12_6090V3.1">
    <property type="protein sequence ID" value="Pp3c12_6090V3.1"/>
    <property type="gene ID" value="Pp3c12_6090"/>
</dbReference>
<name>A0A2K1JPN3_PHYPA</name>
<feature type="transmembrane region" description="Helical" evidence="1">
    <location>
        <begin position="112"/>
        <end position="129"/>
    </location>
</feature>
<dbReference type="EnsemblPlants" id="Pp3c12_6090V3.2">
    <property type="protein sequence ID" value="Pp3c12_6090V3.2"/>
    <property type="gene ID" value="Pp3c12_6090"/>
</dbReference>
<accession>A0A2K1JPN3</accession>
<dbReference type="InParanoid" id="A0A2K1JPN3"/>
<evidence type="ECO:0000313" key="4">
    <source>
        <dbReference type="Proteomes" id="UP000006727"/>
    </source>
</evidence>
<gene>
    <name evidence="2" type="ORF">PHYPA_015880</name>
</gene>
<keyword evidence="1" id="KW-0472">Membrane</keyword>
<reference evidence="2 4" key="1">
    <citation type="journal article" date="2008" name="Science">
        <title>The Physcomitrella genome reveals evolutionary insights into the conquest of land by plants.</title>
        <authorList>
            <person name="Rensing S."/>
            <person name="Lang D."/>
            <person name="Zimmer A."/>
            <person name="Terry A."/>
            <person name="Salamov A."/>
            <person name="Shapiro H."/>
            <person name="Nishiyama T."/>
            <person name="Perroud P.-F."/>
            <person name="Lindquist E."/>
            <person name="Kamisugi Y."/>
            <person name="Tanahashi T."/>
            <person name="Sakakibara K."/>
            <person name="Fujita T."/>
            <person name="Oishi K."/>
            <person name="Shin-I T."/>
            <person name="Kuroki Y."/>
            <person name="Toyoda A."/>
            <person name="Suzuki Y."/>
            <person name="Hashimoto A."/>
            <person name="Yamaguchi K."/>
            <person name="Sugano A."/>
            <person name="Kohara Y."/>
            <person name="Fujiyama A."/>
            <person name="Anterola A."/>
            <person name="Aoki S."/>
            <person name="Ashton N."/>
            <person name="Barbazuk W.B."/>
            <person name="Barker E."/>
            <person name="Bennetzen J."/>
            <person name="Bezanilla M."/>
            <person name="Blankenship R."/>
            <person name="Cho S.H."/>
            <person name="Dutcher S."/>
            <person name="Estelle M."/>
            <person name="Fawcett J.A."/>
            <person name="Gundlach H."/>
            <person name="Hanada K."/>
            <person name="Heyl A."/>
            <person name="Hicks K.A."/>
            <person name="Hugh J."/>
            <person name="Lohr M."/>
            <person name="Mayer K."/>
            <person name="Melkozernov A."/>
            <person name="Murata T."/>
            <person name="Nelson D."/>
            <person name="Pils B."/>
            <person name="Prigge M."/>
            <person name="Reiss B."/>
            <person name="Renner T."/>
            <person name="Rombauts S."/>
            <person name="Rushton P."/>
            <person name="Sanderfoot A."/>
            <person name="Schween G."/>
            <person name="Shiu S.-H."/>
            <person name="Stueber K."/>
            <person name="Theodoulou F.L."/>
            <person name="Tu H."/>
            <person name="Van de Peer Y."/>
            <person name="Verrier P.J."/>
            <person name="Waters E."/>
            <person name="Wood A."/>
            <person name="Yang L."/>
            <person name="Cove D."/>
            <person name="Cuming A."/>
            <person name="Hasebe M."/>
            <person name="Lucas S."/>
            <person name="Mishler D.B."/>
            <person name="Reski R."/>
            <person name="Grigoriev I."/>
            <person name="Quatrano R.S."/>
            <person name="Boore J.L."/>
        </authorList>
    </citation>
    <scope>NUCLEOTIDE SEQUENCE [LARGE SCALE GENOMIC DNA]</scope>
    <source>
        <strain evidence="3 4">cv. Gransden 2004</strain>
    </source>
</reference>
<evidence type="ECO:0000256" key="1">
    <source>
        <dbReference type="SAM" id="Phobius"/>
    </source>
</evidence>
<dbReference type="EMBL" id="ABEU02000012">
    <property type="protein sequence ID" value="PNR43499.1"/>
    <property type="molecule type" value="Genomic_DNA"/>
</dbReference>
<evidence type="ECO:0000313" key="2">
    <source>
        <dbReference type="EMBL" id="PNR43499.1"/>
    </source>
</evidence>